<feature type="chain" id="PRO_5036050632" evidence="1">
    <location>
        <begin position="18"/>
        <end position="250"/>
    </location>
</feature>
<dbReference type="Proteomes" id="UP000663297">
    <property type="component" value="Chromosome 1"/>
</dbReference>
<organism evidence="2 4">
    <name type="scientific">Fusarium culmorum</name>
    <dbReference type="NCBI Taxonomy" id="5516"/>
    <lineage>
        <taxon>Eukaryota</taxon>
        <taxon>Fungi</taxon>
        <taxon>Dikarya</taxon>
        <taxon>Ascomycota</taxon>
        <taxon>Pezizomycotina</taxon>
        <taxon>Sordariomycetes</taxon>
        <taxon>Hypocreomycetidae</taxon>
        <taxon>Hypocreales</taxon>
        <taxon>Nectriaceae</taxon>
        <taxon>Fusarium</taxon>
    </lineage>
</organism>
<reference evidence="3" key="2">
    <citation type="submission" date="2020-11" db="EMBL/GenBank/DDBJ databases">
        <title>The chromosome-scale genome resource for two endophytic Fusarium species: F. culmorum and F. pseudograminearum.</title>
        <authorList>
            <person name="Yuan Z."/>
        </authorList>
    </citation>
    <scope>NUCLEOTIDE SEQUENCE</scope>
    <source>
        <strain evidence="3">Class2-1B</strain>
    </source>
</reference>
<evidence type="ECO:0000313" key="4">
    <source>
        <dbReference type="Proteomes" id="UP000241587"/>
    </source>
</evidence>
<keyword evidence="1" id="KW-0732">Signal</keyword>
<dbReference type="EMBL" id="PVEM01000006">
    <property type="protein sequence ID" value="PTD06549.1"/>
    <property type="molecule type" value="Genomic_DNA"/>
</dbReference>
<protein>
    <submittedName>
        <fullName evidence="2">Uncharacterized protein</fullName>
    </submittedName>
</protein>
<dbReference type="EMBL" id="CP064747">
    <property type="protein sequence ID" value="QPC59645.1"/>
    <property type="molecule type" value="Genomic_DNA"/>
</dbReference>
<dbReference type="AlphaFoldDB" id="A0A2T4GSQ5"/>
<reference evidence="2 4" key="1">
    <citation type="submission" date="2018-02" db="EMBL/GenBank/DDBJ databases">
        <title>Fusarium culmorum secondary metabolites in fungal-bacterial-plant interactions.</title>
        <authorList>
            <person name="Schmidt R."/>
        </authorList>
    </citation>
    <scope>NUCLEOTIDE SEQUENCE [LARGE SCALE GENOMIC DNA]</scope>
    <source>
        <strain evidence="2 4">PV</strain>
    </source>
</reference>
<dbReference type="OMA" id="AITHIHQ"/>
<sequence length="250" mass="25369">MKFSLFSVIALASAAMAAPAVQVQAKAAGAAANVHARQVPAVPAAVPAVPQVVSTTVSKTVIKKITSTKVTNTGGVVKVLTVAVDEVTVQVGTIKETITKVKSGALGKAAAITHIHQNVAIINQLLTVVVDQLKDVVKVDISLPDVKIIVGLVIKLVNELVAVAKDILSTLGLDNILAAVLNLVFRLLGTLINLVANLIGDIVPGVLDVLTAVLNTLSGTALGPIVQPVTVVVGGLSSYLTQGTQGTVGA</sequence>
<evidence type="ECO:0000313" key="3">
    <source>
        <dbReference type="EMBL" id="QPC59645.1"/>
    </source>
</evidence>
<name>A0A2T4GSQ5_FUSCU</name>
<feature type="signal peptide" evidence="1">
    <location>
        <begin position="1"/>
        <end position="17"/>
    </location>
</feature>
<dbReference type="OrthoDB" id="5105301at2759"/>
<evidence type="ECO:0000313" key="2">
    <source>
        <dbReference type="EMBL" id="PTD06549.1"/>
    </source>
</evidence>
<accession>A0A2T4GSQ5</accession>
<proteinExistence type="predicted"/>
<dbReference type="Proteomes" id="UP000241587">
    <property type="component" value="Unassembled WGS sequence"/>
</dbReference>
<keyword evidence="4" id="KW-1185">Reference proteome</keyword>
<evidence type="ECO:0000256" key="1">
    <source>
        <dbReference type="SAM" id="SignalP"/>
    </source>
</evidence>
<gene>
    <name evidence="2" type="ORF">FCULG_00006056</name>
    <name evidence="3" type="ORF">HYE67_001876</name>
</gene>